<feature type="region of interest" description="Disordered" evidence="1">
    <location>
        <begin position="19"/>
        <end position="42"/>
    </location>
</feature>
<sequence length="51" mass="5756">EEGRAMIGFPRPSTLIAEPRMKSTCPPKPERNRDPTESETTVNQAHYIVCL</sequence>
<dbReference type="EMBL" id="UYRW01018570">
    <property type="protein sequence ID" value="VDN05309.1"/>
    <property type="molecule type" value="Genomic_DNA"/>
</dbReference>
<gene>
    <name evidence="2" type="ORF">NOO_LOCUS13768</name>
</gene>
<dbReference type="AlphaFoldDB" id="A0A3P7N4D1"/>
<organism evidence="2 3">
    <name type="scientific">Onchocerca ochengi</name>
    <name type="common">Filarial nematode worm</name>
    <dbReference type="NCBI Taxonomy" id="42157"/>
    <lineage>
        <taxon>Eukaryota</taxon>
        <taxon>Metazoa</taxon>
        <taxon>Ecdysozoa</taxon>
        <taxon>Nematoda</taxon>
        <taxon>Chromadorea</taxon>
        <taxon>Rhabditida</taxon>
        <taxon>Spirurina</taxon>
        <taxon>Spiruromorpha</taxon>
        <taxon>Filarioidea</taxon>
        <taxon>Onchocercidae</taxon>
        <taxon>Onchocerca</taxon>
    </lineage>
</organism>
<evidence type="ECO:0000313" key="2">
    <source>
        <dbReference type="EMBL" id="VDN05309.1"/>
    </source>
</evidence>
<evidence type="ECO:0000313" key="3">
    <source>
        <dbReference type="Proteomes" id="UP000271087"/>
    </source>
</evidence>
<reference evidence="2 3" key="1">
    <citation type="submission" date="2018-08" db="EMBL/GenBank/DDBJ databases">
        <authorList>
            <person name="Laetsch R D."/>
            <person name="Stevens L."/>
            <person name="Kumar S."/>
            <person name="Blaxter L. M."/>
        </authorList>
    </citation>
    <scope>NUCLEOTIDE SEQUENCE [LARGE SCALE GENOMIC DNA]</scope>
</reference>
<evidence type="ECO:0000256" key="1">
    <source>
        <dbReference type="SAM" id="MobiDB-lite"/>
    </source>
</evidence>
<keyword evidence="3" id="KW-1185">Reference proteome</keyword>
<feature type="non-terminal residue" evidence="2">
    <location>
        <position position="1"/>
    </location>
</feature>
<dbReference type="Proteomes" id="UP000271087">
    <property type="component" value="Unassembled WGS sequence"/>
</dbReference>
<proteinExistence type="predicted"/>
<accession>A0A3P7N4D1</accession>
<name>A0A3P7N4D1_ONCOC</name>
<protein>
    <submittedName>
        <fullName evidence="2">Uncharacterized protein</fullName>
    </submittedName>
</protein>